<keyword evidence="4" id="KW-0336">GPI-anchor</keyword>
<evidence type="ECO:0000256" key="4">
    <source>
        <dbReference type="ARBA" id="ARBA00022622"/>
    </source>
</evidence>
<dbReference type="GO" id="GO:0006869">
    <property type="term" value="P:lipid transport"/>
    <property type="evidence" value="ECO:0007669"/>
    <property type="project" value="InterPro"/>
</dbReference>
<keyword evidence="9" id="KW-1133">Transmembrane helix</keyword>
<name>A0A8J5Z6E3_9ROSI</name>
<keyword evidence="9" id="KW-0472">Membrane</keyword>
<comment type="caution">
    <text evidence="11">The sequence shown here is derived from an EMBL/GenBank/DDBJ whole genome shotgun (WGS) entry which is preliminary data.</text>
</comment>
<dbReference type="FunFam" id="1.10.110.10:FF:000001">
    <property type="entry name" value="Bifunctional inhibitor/lipid-transfer protein/seed storage 2S albumin superfamily protein"/>
    <property type="match status" value="1"/>
</dbReference>
<dbReference type="PRINTS" id="PR00382">
    <property type="entry name" value="LIPIDTRNSFER"/>
</dbReference>
<dbReference type="Gene3D" id="1.10.110.10">
    <property type="entry name" value="Plant lipid-transfer and hydrophobic proteins"/>
    <property type="match status" value="1"/>
</dbReference>
<evidence type="ECO:0000259" key="10">
    <source>
        <dbReference type="SMART" id="SM00499"/>
    </source>
</evidence>
<dbReference type="GO" id="GO:0098552">
    <property type="term" value="C:side of membrane"/>
    <property type="evidence" value="ECO:0007669"/>
    <property type="project" value="UniProtKB-KW"/>
</dbReference>
<dbReference type="InterPro" id="IPR036312">
    <property type="entry name" value="Bifun_inhib/LTP/seed_sf"/>
</dbReference>
<keyword evidence="9" id="KW-0812">Transmembrane</keyword>
<dbReference type="OrthoDB" id="659547at2759"/>
<evidence type="ECO:0000313" key="12">
    <source>
        <dbReference type="Proteomes" id="UP000701853"/>
    </source>
</evidence>
<keyword evidence="5" id="KW-0732">Signal</keyword>
<evidence type="ECO:0000256" key="9">
    <source>
        <dbReference type="SAM" id="Phobius"/>
    </source>
</evidence>
<evidence type="ECO:0000256" key="3">
    <source>
        <dbReference type="ARBA" id="ARBA00022475"/>
    </source>
</evidence>
<dbReference type="AlphaFoldDB" id="A0A8J5Z6E3"/>
<dbReference type="InterPro" id="IPR000528">
    <property type="entry name" value="Plant_nsLTP"/>
</dbReference>
<gene>
    <name evidence="11" type="ORF">CXB51_015028</name>
</gene>
<dbReference type="InterPro" id="IPR016140">
    <property type="entry name" value="Bifunc_inhib/LTP/seed_store"/>
</dbReference>
<keyword evidence="12" id="KW-1185">Reference proteome</keyword>
<sequence>MRRPVSDYNRSCSVEMEPSQLQCFVKVLIAMEKIYMVICIFMTSLVLAKSRLAPPASPSLSCSTAMYNMVDCVQFLSNNGSKDGKPAASCCAGLEKVLKSNPDCICEYIKNNAQLGANINATKAETLPSACQISAPPISQCDGGTPFTKSPSTPPGGVPPPSHHSGAYSLPAWFFASISMLAVSISFMVL</sequence>
<keyword evidence="3" id="KW-1003">Cell membrane</keyword>
<dbReference type="SUPFAM" id="SSF47699">
    <property type="entry name" value="Bifunctional inhibitor/lipid-transfer protein/seed storage 2S albumin"/>
    <property type="match status" value="1"/>
</dbReference>
<evidence type="ECO:0000256" key="5">
    <source>
        <dbReference type="ARBA" id="ARBA00022729"/>
    </source>
</evidence>
<evidence type="ECO:0000256" key="2">
    <source>
        <dbReference type="ARBA" id="ARBA00009748"/>
    </source>
</evidence>
<comment type="subcellular location">
    <subcellularLocation>
        <location evidence="1">Cell membrane</location>
        <topology evidence="1">Lipid-anchor</topology>
        <topology evidence="1">GPI-anchor</topology>
    </subcellularLocation>
</comment>
<dbReference type="GO" id="GO:0005886">
    <property type="term" value="C:plasma membrane"/>
    <property type="evidence" value="ECO:0007669"/>
    <property type="project" value="UniProtKB-SubCell"/>
</dbReference>
<dbReference type="Pfam" id="PF14368">
    <property type="entry name" value="LTP_2"/>
    <property type="match status" value="1"/>
</dbReference>
<evidence type="ECO:0000256" key="7">
    <source>
        <dbReference type="ARBA" id="ARBA00023180"/>
    </source>
</evidence>
<feature type="transmembrane region" description="Helical" evidence="9">
    <location>
        <begin position="34"/>
        <end position="52"/>
    </location>
</feature>
<evidence type="ECO:0000313" key="11">
    <source>
        <dbReference type="EMBL" id="KAG8491817.1"/>
    </source>
</evidence>
<dbReference type="EMBL" id="JAHUZN010000006">
    <property type="protein sequence ID" value="KAG8491817.1"/>
    <property type="molecule type" value="Genomic_DNA"/>
</dbReference>
<evidence type="ECO:0000256" key="6">
    <source>
        <dbReference type="ARBA" id="ARBA00023157"/>
    </source>
</evidence>
<feature type="transmembrane region" description="Helical" evidence="9">
    <location>
        <begin position="170"/>
        <end position="189"/>
    </location>
</feature>
<evidence type="ECO:0000256" key="8">
    <source>
        <dbReference type="ARBA" id="ARBA00023288"/>
    </source>
</evidence>
<evidence type="ECO:0000256" key="1">
    <source>
        <dbReference type="ARBA" id="ARBA00004609"/>
    </source>
</evidence>
<proteinExistence type="inferred from homology"/>
<dbReference type="CDD" id="cd00010">
    <property type="entry name" value="AAI_LTSS"/>
    <property type="match status" value="1"/>
</dbReference>
<accession>A0A8J5Z6E3</accession>
<protein>
    <recommendedName>
        <fullName evidence="10">Bifunctional inhibitor/plant lipid transfer protein/seed storage helical domain-containing protein</fullName>
    </recommendedName>
</protein>
<keyword evidence="7" id="KW-0325">Glycoprotein</keyword>
<dbReference type="GO" id="GO:0008289">
    <property type="term" value="F:lipid binding"/>
    <property type="evidence" value="ECO:0007669"/>
    <property type="project" value="InterPro"/>
</dbReference>
<reference evidence="11 12" key="1">
    <citation type="journal article" date="2021" name="bioRxiv">
        <title>The Gossypium anomalum genome as a resource for cotton improvement and evolutionary analysis of hybrid incompatibility.</title>
        <authorList>
            <person name="Grover C.E."/>
            <person name="Yuan D."/>
            <person name="Arick M.A."/>
            <person name="Miller E.R."/>
            <person name="Hu G."/>
            <person name="Peterson D.G."/>
            <person name="Wendel J.F."/>
            <person name="Udall J.A."/>
        </authorList>
    </citation>
    <scope>NUCLEOTIDE SEQUENCE [LARGE SCALE GENOMIC DNA]</scope>
    <source>
        <strain evidence="11">JFW-Udall</strain>
        <tissue evidence="11">Leaf</tissue>
    </source>
</reference>
<dbReference type="PANTHER" id="PTHR33044">
    <property type="entry name" value="BIFUNCTIONAL INHIBITOR/LIPID-TRANSFER PROTEIN/SEED STORAGE 2S ALBUMIN SUPERFAMILY PROTEIN-RELATED"/>
    <property type="match status" value="1"/>
</dbReference>
<keyword evidence="6" id="KW-1015">Disulfide bond</keyword>
<keyword evidence="8" id="KW-0449">Lipoprotein</keyword>
<feature type="domain" description="Bifunctional inhibitor/plant lipid transfer protein/seed storage helical" evidence="10">
    <location>
        <begin position="62"/>
        <end position="141"/>
    </location>
</feature>
<dbReference type="InterPro" id="IPR043325">
    <property type="entry name" value="LTSS"/>
</dbReference>
<comment type="similarity">
    <text evidence="2">Belongs to the plant LTP family.</text>
</comment>
<dbReference type="Proteomes" id="UP000701853">
    <property type="component" value="Chromosome 6"/>
</dbReference>
<dbReference type="SMART" id="SM00499">
    <property type="entry name" value="AAI"/>
    <property type="match status" value="1"/>
</dbReference>
<organism evidence="11 12">
    <name type="scientific">Gossypium anomalum</name>
    <dbReference type="NCBI Taxonomy" id="47600"/>
    <lineage>
        <taxon>Eukaryota</taxon>
        <taxon>Viridiplantae</taxon>
        <taxon>Streptophyta</taxon>
        <taxon>Embryophyta</taxon>
        <taxon>Tracheophyta</taxon>
        <taxon>Spermatophyta</taxon>
        <taxon>Magnoliopsida</taxon>
        <taxon>eudicotyledons</taxon>
        <taxon>Gunneridae</taxon>
        <taxon>Pentapetalae</taxon>
        <taxon>rosids</taxon>
        <taxon>malvids</taxon>
        <taxon>Malvales</taxon>
        <taxon>Malvaceae</taxon>
        <taxon>Malvoideae</taxon>
        <taxon>Gossypium</taxon>
    </lineage>
</organism>